<dbReference type="GO" id="GO:0003677">
    <property type="term" value="F:DNA binding"/>
    <property type="evidence" value="ECO:0007669"/>
    <property type="project" value="InterPro"/>
</dbReference>
<dbReference type="GO" id="GO:0005634">
    <property type="term" value="C:nucleus"/>
    <property type="evidence" value="ECO:0007669"/>
    <property type="project" value="UniProtKB-SubCell"/>
</dbReference>
<dbReference type="GO" id="GO:0006351">
    <property type="term" value="P:DNA-templated transcription"/>
    <property type="evidence" value="ECO:0007669"/>
    <property type="project" value="InterPro"/>
</dbReference>
<evidence type="ECO:0000313" key="9">
    <source>
        <dbReference type="EMBL" id="KAH0551549.1"/>
    </source>
</evidence>
<dbReference type="PANTHER" id="PTHR47338:SF27">
    <property type="entry name" value="ZN(II)2CYS6 TRANSCRIPTION FACTOR (EUROFUNG)"/>
    <property type="match status" value="1"/>
</dbReference>
<sequence>MSDPSNSEPHDGITPLITGRPYINSTYQFQGSPDDISKLYGSAGGGGLDLNHGPGATAKVRFGPSASEKPGGQDSGTSEADMWGSASAAGRRHANLFGVDDDDESEAASPESTRDQDFVGISVDDGYVPGGSADGGSDEKTQEGDGDGSRPTWTDLKTKAGKERKRLPLACIACRRKKIKCSGQSPSCKHCLRLRMTCIYKATTRKAAPRADYMAMLNKRLKKMEERIIKIIPKDGVQDALSTGRASVRPAPSGGSTSRVSRGRKTTDGEAVGLETERWAGKLHSKQKASRQPHEGTELEENSLLHDGVEYLPSPEIQEHLAEIYFDYVYGQAYLLLHKPSFMRRLRFSTHPQVLHEPPFLAGSNFAGPARDIVLRRYNETNLTLLVVLVLLCLHEFGTCQGGSSWMLGGMAIRMGYTLQLHREVYLDPVRNKQFDGLSVTDREVRRRTIWACFMVDGFTSSGSERPMFINEEDVEVQLPINEKHFLMEIPGTTESLDGRPLRLASAPAPPHDGAVATDPKHNMGSGAYMVRIIALWRRVTRYLNLGGKERDPHPIWSPNSQFRVLKDQLAAFKATLPASLAYTRENLSAHAADRIANQFFFVHIAFHQTVLFLHRHAVPTTPGAGTPKEMPMQFVKDSALTTLSAAKAISAIISDADDYFVVAPFIGYSVFMSSTIHIIGTFSRNAAIESSSKKHLAYNVKYLTKMKRHWGTFHFLLENLKELYRKHADFSRNGGSQTMMTAATTTTTTTTTTAKAMTEENTCEPSEILQYGDWFRLYPRGVSATDFGDPAEEEVVASGKEEGEEGEEAVAVSQGSNLQSVEEFFASPPPMINEEPLEQLQPQPQPPLPPPPPRPHRKRSMRSRRGEWSQSSSSSSSSSQINRQNMQAIRSVVQDHLPPSQPLTDNSTPTINALGNTTTTTTTTTTTYLPGPTAPLYQHPLQQTPSSTLIPVPMYELHGGEGGGGGGGLGGVERNHPLALDFMGETRSHWHMPYNMTPPGVEGSSRGVGLGVNVGGPGLFVDYIGGGGGYGLVEHMMETIPADAT</sequence>
<dbReference type="Proteomes" id="UP000750711">
    <property type="component" value="Unassembled WGS sequence"/>
</dbReference>
<feature type="region of interest" description="Disordered" evidence="7">
    <location>
        <begin position="24"/>
        <end position="88"/>
    </location>
</feature>
<gene>
    <name evidence="9" type="ORF">GP486_007234</name>
</gene>
<feature type="compositionally biased region" description="Basic residues" evidence="7">
    <location>
        <begin position="855"/>
        <end position="864"/>
    </location>
</feature>
<evidence type="ECO:0000256" key="5">
    <source>
        <dbReference type="ARBA" id="ARBA00023163"/>
    </source>
</evidence>
<name>A0A9P8L6Z4_9PEZI</name>
<feature type="compositionally biased region" description="Pro residues" evidence="7">
    <location>
        <begin position="844"/>
        <end position="854"/>
    </location>
</feature>
<dbReference type="PANTHER" id="PTHR47338">
    <property type="entry name" value="ZN(II)2CYS6 TRANSCRIPTION FACTOR (EUROFUNG)-RELATED"/>
    <property type="match status" value="1"/>
</dbReference>
<keyword evidence="2" id="KW-0479">Metal-binding</keyword>
<dbReference type="EMBL" id="JAGHQM010001938">
    <property type="protein sequence ID" value="KAH0551549.1"/>
    <property type="molecule type" value="Genomic_DNA"/>
</dbReference>
<evidence type="ECO:0000313" key="10">
    <source>
        <dbReference type="Proteomes" id="UP000750711"/>
    </source>
</evidence>
<evidence type="ECO:0000259" key="8">
    <source>
        <dbReference type="PROSITE" id="PS50048"/>
    </source>
</evidence>
<dbReference type="AlphaFoldDB" id="A0A9P8L6Z4"/>
<evidence type="ECO:0000256" key="7">
    <source>
        <dbReference type="SAM" id="MobiDB-lite"/>
    </source>
</evidence>
<keyword evidence="4" id="KW-0843">Virulence</keyword>
<dbReference type="GO" id="GO:0008270">
    <property type="term" value="F:zinc ion binding"/>
    <property type="evidence" value="ECO:0007669"/>
    <property type="project" value="InterPro"/>
</dbReference>
<evidence type="ECO:0000256" key="3">
    <source>
        <dbReference type="ARBA" id="ARBA00023015"/>
    </source>
</evidence>
<feature type="region of interest" description="Disordered" evidence="7">
    <location>
        <begin position="828"/>
        <end position="884"/>
    </location>
</feature>
<feature type="region of interest" description="Disordered" evidence="7">
    <location>
        <begin position="241"/>
        <end position="299"/>
    </location>
</feature>
<keyword evidence="10" id="KW-1185">Reference proteome</keyword>
<dbReference type="SMART" id="SM00906">
    <property type="entry name" value="Fungal_trans"/>
    <property type="match status" value="1"/>
</dbReference>
<evidence type="ECO:0000256" key="2">
    <source>
        <dbReference type="ARBA" id="ARBA00022723"/>
    </source>
</evidence>
<keyword evidence="3" id="KW-0805">Transcription regulation</keyword>
<keyword evidence="6" id="KW-0539">Nucleus</keyword>
<dbReference type="SUPFAM" id="SSF57701">
    <property type="entry name" value="Zn2/Cys6 DNA-binding domain"/>
    <property type="match status" value="1"/>
</dbReference>
<feature type="domain" description="Zn(2)-C6 fungal-type" evidence="8">
    <location>
        <begin position="170"/>
        <end position="200"/>
    </location>
</feature>
<dbReference type="InterPro" id="IPR007219">
    <property type="entry name" value="XnlR_reg_dom"/>
</dbReference>
<comment type="caution">
    <text evidence="9">The sequence shown here is derived from an EMBL/GenBank/DDBJ whole genome shotgun (WGS) entry which is preliminary data.</text>
</comment>
<dbReference type="PROSITE" id="PS50048">
    <property type="entry name" value="ZN2_CY6_FUNGAL_2"/>
    <property type="match status" value="1"/>
</dbReference>
<dbReference type="Pfam" id="PF04082">
    <property type="entry name" value="Fungal_trans"/>
    <property type="match status" value="1"/>
</dbReference>
<dbReference type="SMART" id="SM00066">
    <property type="entry name" value="GAL4"/>
    <property type="match status" value="1"/>
</dbReference>
<protein>
    <recommendedName>
        <fullName evidence="8">Zn(2)-C6 fungal-type domain-containing protein</fullName>
    </recommendedName>
</protein>
<evidence type="ECO:0000256" key="6">
    <source>
        <dbReference type="ARBA" id="ARBA00023242"/>
    </source>
</evidence>
<proteinExistence type="predicted"/>
<feature type="compositionally biased region" description="Basic residues" evidence="7">
    <location>
        <begin position="281"/>
        <end position="291"/>
    </location>
</feature>
<dbReference type="InterPro" id="IPR050815">
    <property type="entry name" value="TF_fung"/>
</dbReference>
<dbReference type="InterPro" id="IPR001138">
    <property type="entry name" value="Zn2Cys6_DnaBD"/>
</dbReference>
<keyword evidence="5" id="KW-0804">Transcription</keyword>
<comment type="subcellular location">
    <subcellularLocation>
        <location evidence="1">Nucleus</location>
    </subcellularLocation>
</comment>
<feature type="region of interest" description="Disordered" evidence="7">
    <location>
        <begin position="100"/>
        <end position="160"/>
    </location>
</feature>
<accession>A0A9P8L6Z4</accession>
<organism evidence="9 10">
    <name type="scientific">Trichoglossum hirsutum</name>
    <dbReference type="NCBI Taxonomy" id="265104"/>
    <lineage>
        <taxon>Eukaryota</taxon>
        <taxon>Fungi</taxon>
        <taxon>Dikarya</taxon>
        <taxon>Ascomycota</taxon>
        <taxon>Pezizomycotina</taxon>
        <taxon>Geoglossomycetes</taxon>
        <taxon>Geoglossales</taxon>
        <taxon>Geoglossaceae</taxon>
        <taxon>Trichoglossum</taxon>
    </lineage>
</organism>
<evidence type="ECO:0000256" key="4">
    <source>
        <dbReference type="ARBA" id="ARBA00023026"/>
    </source>
</evidence>
<dbReference type="Pfam" id="PF00172">
    <property type="entry name" value="Zn_clus"/>
    <property type="match status" value="1"/>
</dbReference>
<dbReference type="PROSITE" id="PS00463">
    <property type="entry name" value="ZN2_CY6_FUNGAL_1"/>
    <property type="match status" value="1"/>
</dbReference>
<feature type="non-terminal residue" evidence="9">
    <location>
        <position position="1046"/>
    </location>
</feature>
<dbReference type="GO" id="GO:0000981">
    <property type="term" value="F:DNA-binding transcription factor activity, RNA polymerase II-specific"/>
    <property type="evidence" value="ECO:0007669"/>
    <property type="project" value="InterPro"/>
</dbReference>
<dbReference type="InterPro" id="IPR036864">
    <property type="entry name" value="Zn2-C6_fun-type_DNA-bd_sf"/>
</dbReference>
<feature type="compositionally biased region" description="Low complexity" evidence="7">
    <location>
        <begin position="870"/>
        <end position="881"/>
    </location>
</feature>
<dbReference type="CDD" id="cd12148">
    <property type="entry name" value="fungal_TF_MHR"/>
    <property type="match status" value="1"/>
</dbReference>
<reference evidence="9" key="1">
    <citation type="submission" date="2021-03" db="EMBL/GenBank/DDBJ databases">
        <title>Comparative genomics and phylogenomic investigation of the class Geoglossomycetes provide insights into ecological specialization and systematics.</title>
        <authorList>
            <person name="Melie T."/>
            <person name="Pirro S."/>
            <person name="Miller A.N."/>
            <person name="Quandt A."/>
        </authorList>
    </citation>
    <scope>NUCLEOTIDE SEQUENCE</scope>
    <source>
        <strain evidence="9">CAQ_001_2017</strain>
    </source>
</reference>
<dbReference type="Gene3D" id="4.10.240.10">
    <property type="entry name" value="Zn(2)-C6 fungal-type DNA-binding domain"/>
    <property type="match status" value="1"/>
</dbReference>
<dbReference type="CDD" id="cd00067">
    <property type="entry name" value="GAL4"/>
    <property type="match status" value="1"/>
</dbReference>
<evidence type="ECO:0000256" key="1">
    <source>
        <dbReference type="ARBA" id="ARBA00004123"/>
    </source>
</evidence>